<sequence length="88" mass="9005">MLRDTPATRATSPIVATGQPPVVLVRPVTGAGPAVTVGAGHGRGKEPRGEGLTGASQRARRCCIDEWRRVLPHGLTGQTSPPSVATTG</sequence>
<keyword evidence="3" id="KW-1185">Reference proteome</keyword>
<dbReference type="EMBL" id="BKAL01000001">
    <property type="protein sequence ID" value="GEP67487.1"/>
    <property type="molecule type" value="Genomic_DNA"/>
</dbReference>
<feature type="region of interest" description="Disordered" evidence="1">
    <location>
        <begin position="32"/>
        <end position="58"/>
    </location>
</feature>
<dbReference type="Proteomes" id="UP000321798">
    <property type="component" value="Unassembled WGS sequence"/>
</dbReference>
<organism evidence="2 3">
    <name type="scientific">Cellulomonas soli</name>
    <dbReference type="NCBI Taxonomy" id="931535"/>
    <lineage>
        <taxon>Bacteria</taxon>
        <taxon>Bacillati</taxon>
        <taxon>Actinomycetota</taxon>
        <taxon>Actinomycetes</taxon>
        <taxon>Micrococcales</taxon>
        <taxon>Cellulomonadaceae</taxon>
        <taxon>Cellulomonas</taxon>
    </lineage>
</organism>
<evidence type="ECO:0000256" key="1">
    <source>
        <dbReference type="SAM" id="MobiDB-lite"/>
    </source>
</evidence>
<accession>A0A512P8G1</accession>
<evidence type="ECO:0000313" key="2">
    <source>
        <dbReference type="EMBL" id="GEP67487.1"/>
    </source>
</evidence>
<reference evidence="2 3" key="1">
    <citation type="submission" date="2019-07" db="EMBL/GenBank/DDBJ databases">
        <title>Whole genome shotgun sequence of Cellulomonas soli NBRC 109434.</title>
        <authorList>
            <person name="Hosoyama A."/>
            <person name="Uohara A."/>
            <person name="Ohji S."/>
            <person name="Ichikawa N."/>
        </authorList>
    </citation>
    <scope>NUCLEOTIDE SEQUENCE [LARGE SCALE GENOMIC DNA]</scope>
    <source>
        <strain evidence="2 3">NBRC 109434</strain>
    </source>
</reference>
<proteinExistence type="predicted"/>
<evidence type="ECO:0000313" key="3">
    <source>
        <dbReference type="Proteomes" id="UP000321798"/>
    </source>
</evidence>
<gene>
    <name evidence="2" type="ORF">CSO01_02020</name>
</gene>
<dbReference type="AlphaFoldDB" id="A0A512P8G1"/>
<name>A0A512P8G1_9CELL</name>
<protein>
    <submittedName>
        <fullName evidence="2">Uncharacterized protein</fullName>
    </submittedName>
</protein>
<comment type="caution">
    <text evidence="2">The sequence shown here is derived from an EMBL/GenBank/DDBJ whole genome shotgun (WGS) entry which is preliminary data.</text>
</comment>